<dbReference type="AlphaFoldDB" id="A0A8B3FI05"/>
<dbReference type="RefSeq" id="WP_033072482.1">
    <property type="nucleotide sequence ID" value="NZ_CP015749.1"/>
</dbReference>
<protein>
    <submittedName>
        <fullName evidence="1">Uncharacterized protein</fullName>
    </submittedName>
</protein>
<reference evidence="1 2" key="1">
    <citation type="journal article" date="2018" name="BMC Genomics">
        <title>High genomic variability in the plant pathogenic bacterium Pectobacterium parmentieri deciphered from de novo assembled complete genomes.</title>
        <authorList>
            <person name="Zoledowska S."/>
            <person name="Motyka-Pomagruk A."/>
            <person name="Sledz W."/>
            <person name="Mengoni A."/>
            <person name="Lojkowska E."/>
        </authorList>
    </citation>
    <scope>NUCLEOTIDE SEQUENCE [LARGE SCALE GENOMIC DNA]</scope>
    <source>
        <strain evidence="1 2">IFB5626</strain>
    </source>
</reference>
<dbReference type="EMBL" id="PSZG01000001">
    <property type="protein sequence ID" value="RKO78284.1"/>
    <property type="molecule type" value="Genomic_DNA"/>
</dbReference>
<dbReference type="GeneID" id="45851690"/>
<evidence type="ECO:0000313" key="2">
    <source>
        <dbReference type="Proteomes" id="UP000269665"/>
    </source>
</evidence>
<organism evidence="1 2">
    <name type="scientific">Pectobacterium parmentieri</name>
    <dbReference type="NCBI Taxonomy" id="1905730"/>
    <lineage>
        <taxon>Bacteria</taxon>
        <taxon>Pseudomonadati</taxon>
        <taxon>Pseudomonadota</taxon>
        <taxon>Gammaproteobacteria</taxon>
        <taxon>Enterobacterales</taxon>
        <taxon>Pectobacteriaceae</taxon>
        <taxon>Pectobacterium</taxon>
    </lineage>
</organism>
<evidence type="ECO:0000313" key="1">
    <source>
        <dbReference type="EMBL" id="RKO78284.1"/>
    </source>
</evidence>
<accession>A0A8B3FI05</accession>
<dbReference type="Proteomes" id="UP000269665">
    <property type="component" value="Unassembled WGS sequence"/>
</dbReference>
<sequence length="152" mass="17733">MMKLKEALGVYWNSMIGDVNGQTFYSYSNDVNYFPPEFPSTIWHDVELKSQRITGDDWVVWLWDVKFNAHPHDWLDKTEKTLLYFIENLSVVSWCGLDGCFSEPPGLFDPNEMSEGIYAAIGSDKIFICHTDFDGEYKNLEREDLIKLKEML</sequence>
<dbReference type="OrthoDB" id="7065576at2"/>
<dbReference type="KEGG" id="ppar:A8F97_19715"/>
<name>A0A8B3FI05_PECPM</name>
<gene>
    <name evidence="1" type="ORF">C5E00_16635</name>
</gene>
<comment type="caution">
    <text evidence="1">The sequence shown here is derived from an EMBL/GenBank/DDBJ whole genome shotgun (WGS) entry which is preliminary data.</text>
</comment>
<proteinExistence type="predicted"/>